<reference evidence="2 3" key="1">
    <citation type="journal article" date="2015" name="BMC Genomics">
        <title>Gene expression during zombie ant biting behavior reflects the complexity underlying fungal parasitic behavioral manipulation.</title>
        <authorList>
            <person name="de Bekker C."/>
            <person name="Ohm R.A."/>
            <person name="Loreto R.G."/>
            <person name="Sebastian A."/>
            <person name="Albert I."/>
            <person name="Merrow M."/>
            <person name="Brachmann A."/>
            <person name="Hughes D.P."/>
        </authorList>
    </citation>
    <scope>NUCLEOTIDE SEQUENCE [LARGE SCALE GENOMIC DNA]</scope>
    <source>
        <strain evidence="2 3">SC16a</strain>
    </source>
</reference>
<evidence type="ECO:0000313" key="2">
    <source>
        <dbReference type="EMBL" id="PFH56744.1"/>
    </source>
</evidence>
<feature type="transmembrane region" description="Helical" evidence="1">
    <location>
        <begin position="37"/>
        <end position="60"/>
    </location>
</feature>
<dbReference type="Proteomes" id="UP000037136">
    <property type="component" value="Unassembled WGS sequence"/>
</dbReference>
<accession>A0A2A9P6C2</accession>
<gene>
    <name evidence="2" type="ORF">XA68_16047</name>
</gene>
<protein>
    <submittedName>
        <fullName evidence="2">Uncharacterized protein</fullName>
    </submittedName>
</protein>
<dbReference type="OrthoDB" id="2688021at2759"/>
<organism evidence="2 3">
    <name type="scientific">Ophiocordyceps unilateralis</name>
    <name type="common">Zombie-ant fungus</name>
    <name type="synonym">Torrubia unilateralis</name>
    <dbReference type="NCBI Taxonomy" id="268505"/>
    <lineage>
        <taxon>Eukaryota</taxon>
        <taxon>Fungi</taxon>
        <taxon>Dikarya</taxon>
        <taxon>Ascomycota</taxon>
        <taxon>Pezizomycotina</taxon>
        <taxon>Sordariomycetes</taxon>
        <taxon>Hypocreomycetidae</taxon>
        <taxon>Hypocreales</taxon>
        <taxon>Ophiocordycipitaceae</taxon>
        <taxon>Ophiocordyceps</taxon>
    </lineage>
</organism>
<evidence type="ECO:0000313" key="3">
    <source>
        <dbReference type="Proteomes" id="UP000037136"/>
    </source>
</evidence>
<dbReference type="AlphaFoldDB" id="A0A2A9P6C2"/>
<feature type="transmembrane region" description="Helical" evidence="1">
    <location>
        <begin position="80"/>
        <end position="104"/>
    </location>
</feature>
<keyword evidence="1" id="KW-0812">Transmembrane</keyword>
<proteinExistence type="predicted"/>
<keyword evidence="1" id="KW-0472">Membrane</keyword>
<feature type="transmembrane region" description="Helical" evidence="1">
    <location>
        <begin position="134"/>
        <end position="157"/>
    </location>
</feature>
<name>A0A2A9P6C2_OPHUN</name>
<keyword evidence="1" id="KW-1133">Transmembrane helix</keyword>
<feature type="transmembrane region" description="Helical" evidence="1">
    <location>
        <begin position="177"/>
        <end position="198"/>
    </location>
</feature>
<sequence length="322" mass="34506">MSSLHQADHRPWVDQGLSCKSDEANGIHLDTGASTKLGCMAAVAMGSLLGLLSLGGGIYISSTQPRLALPLALSTTGYEVLSLAINVMVTFCIDGTMFAHSVSLRWALYRERRLQYNTNIRLFTSAKQRGPNTWYCNLAAVLFLVLSYGASSVLFLANRVDGIQTKDSGQESLLNGASLIALGLALTGQAAISAWCLLSDSKVIPSWSSGTRLSVSPFLAALSSWEAIILFLAKTVLHWTIGQAVLASISHGEGPPSRRGRMAPDWDSVRNDISSAFRLRHTGAWAGSLCHASRSEAGRGLSAGYNGSFANACRSDRRLEDR</sequence>
<reference evidence="2 3" key="2">
    <citation type="journal article" date="2017" name="Sci. Rep.">
        <title>Ant-infecting Ophiocordyceps genomes reveal a high diversity of potential behavioral manipulation genes and a possible major role for enterotoxins.</title>
        <authorList>
            <person name="de Bekker C."/>
            <person name="Ohm R.A."/>
            <person name="Evans H.C."/>
            <person name="Brachmann A."/>
            <person name="Hughes D.P."/>
        </authorList>
    </citation>
    <scope>NUCLEOTIDE SEQUENCE [LARGE SCALE GENOMIC DNA]</scope>
    <source>
        <strain evidence="2 3">SC16a</strain>
    </source>
</reference>
<dbReference type="STRING" id="268505.A0A2A9P6C2"/>
<keyword evidence="3" id="KW-1185">Reference proteome</keyword>
<evidence type="ECO:0000256" key="1">
    <source>
        <dbReference type="SAM" id="Phobius"/>
    </source>
</evidence>
<dbReference type="EMBL" id="LAZP02000517">
    <property type="protein sequence ID" value="PFH56744.1"/>
    <property type="molecule type" value="Genomic_DNA"/>
</dbReference>
<comment type="caution">
    <text evidence="2">The sequence shown here is derived from an EMBL/GenBank/DDBJ whole genome shotgun (WGS) entry which is preliminary data.</text>
</comment>